<dbReference type="Gene3D" id="1.20.1250.20">
    <property type="entry name" value="MFS general substrate transporter like domains"/>
    <property type="match status" value="1"/>
</dbReference>
<feature type="transmembrane region" description="Helical" evidence="8">
    <location>
        <begin position="101"/>
        <end position="124"/>
    </location>
</feature>
<reference evidence="10 11" key="1">
    <citation type="submission" date="2019-12" db="EMBL/GenBank/DDBJ databases">
        <title>Whole-genome analyses of novel actinobacteria.</title>
        <authorList>
            <person name="Sahin N."/>
            <person name="Saygin H."/>
        </authorList>
    </citation>
    <scope>NUCLEOTIDE SEQUENCE [LARGE SCALE GENOMIC DNA]</scope>
    <source>
        <strain evidence="10 11">KC615</strain>
    </source>
</reference>
<dbReference type="InterPro" id="IPR050171">
    <property type="entry name" value="MFS_Transporters"/>
</dbReference>
<keyword evidence="5 8" id="KW-1133">Transmembrane helix</keyword>
<feature type="transmembrane region" description="Helical" evidence="8">
    <location>
        <begin position="273"/>
        <end position="293"/>
    </location>
</feature>
<dbReference type="SUPFAM" id="SSF103473">
    <property type="entry name" value="MFS general substrate transporter"/>
    <property type="match status" value="1"/>
</dbReference>
<evidence type="ECO:0000256" key="4">
    <source>
        <dbReference type="ARBA" id="ARBA00022692"/>
    </source>
</evidence>
<dbReference type="GO" id="GO:0005886">
    <property type="term" value="C:plasma membrane"/>
    <property type="evidence" value="ECO:0007669"/>
    <property type="project" value="UniProtKB-SubCell"/>
</dbReference>
<dbReference type="InterPro" id="IPR005829">
    <property type="entry name" value="Sugar_transporter_CS"/>
</dbReference>
<keyword evidence="4 8" id="KW-0812">Transmembrane</keyword>
<protein>
    <submittedName>
        <fullName evidence="10">MFS transporter</fullName>
    </submittedName>
</protein>
<name>A0A6I4W2X3_9BACL</name>
<feature type="compositionally biased region" description="Basic and acidic residues" evidence="7">
    <location>
        <begin position="1"/>
        <end position="11"/>
    </location>
</feature>
<dbReference type="InterPro" id="IPR011701">
    <property type="entry name" value="MFS"/>
</dbReference>
<dbReference type="EMBL" id="WUUL01000008">
    <property type="protein sequence ID" value="MXQ54612.1"/>
    <property type="molecule type" value="Genomic_DNA"/>
</dbReference>
<feature type="transmembrane region" description="Helical" evidence="8">
    <location>
        <begin position="130"/>
        <end position="148"/>
    </location>
</feature>
<feature type="transmembrane region" description="Helical" evidence="8">
    <location>
        <begin position="36"/>
        <end position="60"/>
    </location>
</feature>
<evidence type="ECO:0000256" key="2">
    <source>
        <dbReference type="ARBA" id="ARBA00022448"/>
    </source>
</evidence>
<evidence type="ECO:0000256" key="1">
    <source>
        <dbReference type="ARBA" id="ARBA00004651"/>
    </source>
</evidence>
<evidence type="ECO:0000256" key="7">
    <source>
        <dbReference type="SAM" id="MobiDB-lite"/>
    </source>
</evidence>
<feature type="region of interest" description="Disordered" evidence="7">
    <location>
        <begin position="1"/>
        <end position="28"/>
    </location>
</feature>
<evidence type="ECO:0000313" key="10">
    <source>
        <dbReference type="EMBL" id="MXQ54612.1"/>
    </source>
</evidence>
<sequence length="419" mass="44145">MNQAHYKETSTLHRQPRASETQETDKSRHNQQSRRIWIASWMVTAVFILANLPTPLYVFWQQEMGFSNGTLTLVFAAYIVGLLMALLFAGQLSDRFGRKSVLYPGLATAILACLLFATASSVIALVGARFLSGISIGVIVSAGMAAVMDVGGSEQKTTASLAASVAMVLGAGLGPLLAGILAEIIAQPVIPIFTIELVLLISAFLIVGILPKRGMESSQQSEWRLKVPSVPSANRLHLAFGIAVFAPGITATSFVLSLGPSLLSKLLNIKSPLISGITACVMFLAATGIQFMLKKQSVRTNFLIGATATILSMVSIALAVHFSIVLLFVIAAILAGIGQGLGQLGGLTLIGVHVPDHRRAEANAVLNLGGYISAALLPVGTGYLIDITSLAIGATIFTAILSIMAGTAMIFVLTRFQKE</sequence>
<feature type="transmembrane region" description="Helical" evidence="8">
    <location>
        <begin position="326"/>
        <end position="352"/>
    </location>
</feature>
<evidence type="ECO:0000313" key="11">
    <source>
        <dbReference type="Proteomes" id="UP000430692"/>
    </source>
</evidence>
<dbReference type="InterPro" id="IPR020846">
    <property type="entry name" value="MFS_dom"/>
</dbReference>
<keyword evidence="11" id="KW-1185">Reference proteome</keyword>
<feature type="transmembrane region" description="Helical" evidence="8">
    <location>
        <begin position="236"/>
        <end position="258"/>
    </location>
</feature>
<accession>A0A6I4W2X3</accession>
<feature type="domain" description="Major facilitator superfamily (MFS) profile" evidence="9">
    <location>
        <begin position="1"/>
        <end position="417"/>
    </location>
</feature>
<organism evidence="10 11">
    <name type="scientific">Shimazuella alba</name>
    <dbReference type="NCBI Taxonomy" id="2690964"/>
    <lineage>
        <taxon>Bacteria</taxon>
        <taxon>Bacillati</taxon>
        <taxon>Bacillota</taxon>
        <taxon>Bacilli</taxon>
        <taxon>Bacillales</taxon>
        <taxon>Thermoactinomycetaceae</taxon>
        <taxon>Shimazuella</taxon>
    </lineage>
</organism>
<keyword evidence="3" id="KW-1003">Cell membrane</keyword>
<comment type="subcellular location">
    <subcellularLocation>
        <location evidence="1">Cell membrane</location>
        <topology evidence="1">Multi-pass membrane protein</topology>
    </subcellularLocation>
</comment>
<feature type="transmembrane region" description="Helical" evidence="8">
    <location>
        <begin position="160"/>
        <end position="182"/>
    </location>
</feature>
<feature type="transmembrane region" description="Helical" evidence="8">
    <location>
        <begin position="188"/>
        <end position="210"/>
    </location>
</feature>
<dbReference type="PROSITE" id="PS00216">
    <property type="entry name" value="SUGAR_TRANSPORT_1"/>
    <property type="match status" value="1"/>
</dbReference>
<evidence type="ECO:0000259" key="9">
    <source>
        <dbReference type="PROSITE" id="PS50850"/>
    </source>
</evidence>
<dbReference type="PANTHER" id="PTHR23517:SF13">
    <property type="entry name" value="MAJOR FACILITATOR SUPERFAMILY MFS_1"/>
    <property type="match status" value="1"/>
</dbReference>
<feature type="transmembrane region" description="Helical" evidence="8">
    <location>
        <begin position="391"/>
        <end position="413"/>
    </location>
</feature>
<feature type="transmembrane region" description="Helical" evidence="8">
    <location>
        <begin position="300"/>
        <end position="320"/>
    </location>
</feature>
<feature type="transmembrane region" description="Helical" evidence="8">
    <location>
        <begin position="364"/>
        <end position="385"/>
    </location>
</feature>
<dbReference type="InterPro" id="IPR036259">
    <property type="entry name" value="MFS_trans_sf"/>
</dbReference>
<keyword evidence="2" id="KW-0813">Transport</keyword>
<comment type="caution">
    <text evidence="10">The sequence shown here is derived from an EMBL/GenBank/DDBJ whole genome shotgun (WGS) entry which is preliminary data.</text>
</comment>
<feature type="transmembrane region" description="Helical" evidence="8">
    <location>
        <begin position="66"/>
        <end position="89"/>
    </location>
</feature>
<dbReference type="GO" id="GO:0022857">
    <property type="term" value="F:transmembrane transporter activity"/>
    <property type="evidence" value="ECO:0007669"/>
    <property type="project" value="InterPro"/>
</dbReference>
<keyword evidence="6 8" id="KW-0472">Membrane</keyword>
<evidence type="ECO:0000256" key="6">
    <source>
        <dbReference type="ARBA" id="ARBA00023136"/>
    </source>
</evidence>
<gene>
    <name evidence="10" type="ORF">GSM42_12985</name>
</gene>
<proteinExistence type="predicted"/>
<dbReference type="PANTHER" id="PTHR23517">
    <property type="entry name" value="RESISTANCE PROTEIN MDTM, PUTATIVE-RELATED-RELATED"/>
    <property type="match status" value="1"/>
</dbReference>
<dbReference type="AlphaFoldDB" id="A0A6I4W2X3"/>
<dbReference type="Proteomes" id="UP000430692">
    <property type="component" value="Unassembled WGS sequence"/>
</dbReference>
<dbReference type="PROSITE" id="PS50850">
    <property type="entry name" value="MFS"/>
    <property type="match status" value="1"/>
</dbReference>
<evidence type="ECO:0000256" key="5">
    <source>
        <dbReference type="ARBA" id="ARBA00022989"/>
    </source>
</evidence>
<evidence type="ECO:0000256" key="3">
    <source>
        <dbReference type="ARBA" id="ARBA00022475"/>
    </source>
</evidence>
<evidence type="ECO:0000256" key="8">
    <source>
        <dbReference type="SAM" id="Phobius"/>
    </source>
</evidence>
<dbReference type="Pfam" id="PF07690">
    <property type="entry name" value="MFS_1"/>
    <property type="match status" value="1"/>
</dbReference>